<keyword evidence="6" id="KW-0413">Isomerase</keyword>
<proteinExistence type="inferred from homology"/>
<keyword evidence="5" id="KW-0067">ATP-binding</keyword>
<dbReference type="CDD" id="cd18029">
    <property type="entry name" value="DEXHc_XPB"/>
    <property type="match status" value="1"/>
</dbReference>
<dbReference type="CDD" id="cd18789">
    <property type="entry name" value="SF2_C_XPB"/>
    <property type="match status" value="1"/>
</dbReference>
<dbReference type="PRINTS" id="PR00851">
    <property type="entry name" value="XRODRMPGMNTB"/>
</dbReference>
<keyword evidence="13" id="KW-1185">Reference proteome</keyword>
<evidence type="ECO:0000256" key="9">
    <source>
        <dbReference type="ARBA" id="ARBA00048988"/>
    </source>
</evidence>
<evidence type="ECO:0000313" key="12">
    <source>
        <dbReference type="EMBL" id="MFB9330580.1"/>
    </source>
</evidence>
<dbReference type="PROSITE" id="PS51194">
    <property type="entry name" value="HELICASE_CTER"/>
    <property type="match status" value="1"/>
</dbReference>
<reference evidence="12 13" key="1">
    <citation type="submission" date="2024-09" db="EMBL/GenBank/DDBJ databases">
        <authorList>
            <person name="Sun Q."/>
            <person name="Mori K."/>
        </authorList>
    </citation>
    <scope>NUCLEOTIDE SEQUENCE [LARGE SCALE GENOMIC DNA]</scope>
    <source>
        <strain evidence="12 13">TISTR 2452</strain>
    </source>
</reference>
<dbReference type="PANTHER" id="PTHR11274">
    <property type="entry name" value="RAD25/XP-B DNA REPAIR HELICASE"/>
    <property type="match status" value="1"/>
</dbReference>
<evidence type="ECO:0000313" key="13">
    <source>
        <dbReference type="Proteomes" id="UP001589747"/>
    </source>
</evidence>
<evidence type="ECO:0000256" key="7">
    <source>
        <dbReference type="ARBA" id="ARBA00034617"/>
    </source>
</evidence>
<dbReference type="SUPFAM" id="SSF52540">
    <property type="entry name" value="P-loop containing nucleoside triphosphate hydrolases"/>
    <property type="match status" value="2"/>
</dbReference>
<sequence>MLKREDRPLIVQSDSTVLLDERHRDAEAARLSLTRFADLTKRPGHVHTYRITPLSLWNAAVAGMTADEVIDELARYNCYDLPPKVTAHTRTLMGRYGQLKLVRSEDGLLRLRGDEKLLNQLSALPSLSQILDVSCEGERVAKPEMRGALKQELARIGYPVIDLAGYRHGESLNVRMRLETLGGRPFELRDYQKRAVDMFYCEERMDGGSGVLVLPCGAGKTLIGIGALSRLHCDTLILTSNVTSVKQWRQELLDKTTLKEEHIGEYAGKAKEVRPVTIATYQILTHRKQKSDEFEHMRLFNERNWGLIIYDEVHLLPAPVFRMTADLQATRRLGLTATLVREDGRETDVFSLIGPKRYDMPWKSLEEQQWIAEVTCAEIRLPLPDNEKCTYEEAAGVEKLRIAAENKAKIEAVPQLLERHKGKPALVIGQYLRQLHEIGERLNAPVLSGELSHVERERLYAGFKSGDIPVLVVSKVANFAVDLPDAAVAIQVSGSYGSRQEEAQRIGRILRPKSGENAAWFYTLVSEGTKETHFARRRQLFLLEQGYRYEVTKWEKPVFEGAGVESKGVESN</sequence>
<dbReference type="SMART" id="SM00487">
    <property type="entry name" value="DEXDc"/>
    <property type="match status" value="1"/>
</dbReference>
<dbReference type="NCBIfam" id="NF045503">
    <property type="entry name" value="repair_heli_XPB"/>
    <property type="match status" value="1"/>
</dbReference>
<evidence type="ECO:0000256" key="6">
    <source>
        <dbReference type="ARBA" id="ARBA00023235"/>
    </source>
</evidence>
<dbReference type="PROSITE" id="PS51192">
    <property type="entry name" value="HELICASE_ATP_BIND_1"/>
    <property type="match status" value="1"/>
</dbReference>
<dbReference type="EC" id="5.6.2.4" evidence="8"/>
<dbReference type="InterPro" id="IPR032438">
    <property type="entry name" value="ERCC3_RAD25_C"/>
</dbReference>
<dbReference type="Pfam" id="PF13625">
    <property type="entry name" value="Helicase_C_3"/>
    <property type="match status" value="1"/>
</dbReference>
<comment type="catalytic activity">
    <reaction evidence="7">
        <text>Couples ATP hydrolysis with the unwinding of duplex DNA by translocating in the 3'-5' direction.</text>
        <dbReference type="EC" id="5.6.2.4"/>
    </reaction>
</comment>
<dbReference type="Proteomes" id="UP001589747">
    <property type="component" value="Unassembled WGS sequence"/>
</dbReference>
<dbReference type="InterPro" id="IPR006935">
    <property type="entry name" value="Helicase/UvrB_N"/>
</dbReference>
<keyword evidence="3" id="KW-0378">Hydrolase</keyword>
<evidence type="ECO:0000259" key="10">
    <source>
        <dbReference type="PROSITE" id="PS51192"/>
    </source>
</evidence>
<evidence type="ECO:0000259" key="11">
    <source>
        <dbReference type="PROSITE" id="PS51194"/>
    </source>
</evidence>
<protein>
    <recommendedName>
        <fullName evidence="8">DNA 3'-5' helicase</fullName>
        <ecNumber evidence="8">5.6.2.4</ecNumber>
    </recommendedName>
</protein>
<comment type="catalytic activity">
    <reaction evidence="9">
        <text>ATP + H2O = ADP + phosphate + H(+)</text>
        <dbReference type="Rhea" id="RHEA:13065"/>
        <dbReference type="ChEBI" id="CHEBI:15377"/>
        <dbReference type="ChEBI" id="CHEBI:15378"/>
        <dbReference type="ChEBI" id="CHEBI:30616"/>
        <dbReference type="ChEBI" id="CHEBI:43474"/>
        <dbReference type="ChEBI" id="CHEBI:456216"/>
        <dbReference type="EC" id="5.6.2.4"/>
    </reaction>
</comment>
<dbReference type="RefSeq" id="WP_377501927.1">
    <property type="nucleotide sequence ID" value="NZ_JBHMDO010000048.1"/>
</dbReference>
<dbReference type="InterPro" id="IPR001650">
    <property type="entry name" value="Helicase_C-like"/>
</dbReference>
<name>A0ABV5KZC0_9BACL</name>
<gene>
    <name evidence="12" type="ORF">ACFFSY_31945</name>
</gene>
<feature type="domain" description="Helicase C-terminal" evidence="11">
    <location>
        <begin position="396"/>
        <end position="559"/>
    </location>
</feature>
<dbReference type="GO" id="GO:0004386">
    <property type="term" value="F:helicase activity"/>
    <property type="evidence" value="ECO:0007669"/>
    <property type="project" value="UniProtKB-KW"/>
</dbReference>
<dbReference type="InterPro" id="IPR032830">
    <property type="entry name" value="XPB/Ssl2_N"/>
</dbReference>
<comment type="similarity">
    <text evidence="1">Belongs to the helicase family. RAD25/XPB subfamily.</text>
</comment>
<dbReference type="Gene3D" id="3.40.50.300">
    <property type="entry name" value="P-loop containing nucleotide triphosphate hydrolases"/>
    <property type="match status" value="2"/>
</dbReference>
<dbReference type="InterPro" id="IPR014001">
    <property type="entry name" value="Helicase_ATP-bd"/>
</dbReference>
<comment type="caution">
    <text evidence="12">The sequence shown here is derived from an EMBL/GenBank/DDBJ whole genome shotgun (WGS) entry which is preliminary data.</text>
</comment>
<dbReference type="InterPro" id="IPR050615">
    <property type="entry name" value="ATP-dep_DNA_Helicase"/>
</dbReference>
<accession>A0ABV5KZC0</accession>
<evidence type="ECO:0000256" key="3">
    <source>
        <dbReference type="ARBA" id="ARBA00022801"/>
    </source>
</evidence>
<dbReference type="EMBL" id="JBHMDO010000048">
    <property type="protein sequence ID" value="MFB9330580.1"/>
    <property type="molecule type" value="Genomic_DNA"/>
</dbReference>
<dbReference type="Pfam" id="PF04851">
    <property type="entry name" value="ResIII"/>
    <property type="match status" value="1"/>
</dbReference>
<evidence type="ECO:0000256" key="8">
    <source>
        <dbReference type="ARBA" id="ARBA00034808"/>
    </source>
</evidence>
<feature type="domain" description="Helicase ATP-binding" evidence="10">
    <location>
        <begin position="201"/>
        <end position="357"/>
    </location>
</feature>
<dbReference type="SMART" id="SM00490">
    <property type="entry name" value="HELICc"/>
    <property type="match status" value="1"/>
</dbReference>
<keyword evidence="4 12" id="KW-0347">Helicase</keyword>
<organism evidence="12 13">
    <name type="scientific">Paenibacillus aurantiacus</name>
    <dbReference type="NCBI Taxonomy" id="1936118"/>
    <lineage>
        <taxon>Bacteria</taxon>
        <taxon>Bacillati</taxon>
        <taxon>Bacillota</taxon>
        <taxon>Bacilli</taxon>
        <taxon>Bacillales</taxon>
        <taxon>Paenibacillaceae</taxon>
        <taxon>Paenibacillus</taxon>
    </lineage>
</organism>
<dbReference type="Pfam" id="PF16203">
    <property type="entry name" value="ERCC3_RAD25_C"/>
    <property type="match status" value="1"/>
</dbReference>
<dbReference type="PANTHER" id="PTHR11274:SF0">
    <property type="entry name" value="GENERAL TRANSCRIPTION AND DNA REPAIR FACTOR IIH HELICASE SUBUNIT XPB"/>
    <property type="match status" value="1"/>
</dbReference>
<keyword evidence="2" id="KW-0547">Nucleotide-binding</keyword>
<evidence type="ECO:0000256" key="5">
    <source>
        <dbReference type="ARBA" id="ARBA00022840"/>
    </source>
</evidence>
<evidence type="ECO:0000256" key="4">
    <source>
        <dbReference type="ARBA" id="ARBA00022806"/>
    </source>
</evidence>
<evidence type="ECO:0000256" key="2">
    <source>
        <dbReference type="ARBA" id="ARBA00022741"/>
    </source>
</evidence>
<dbReference type="InterPro" id="IPR027417">
    <property type="entry name" value="P-loop_NTPase"/>
</dbReference>
<evidence type="ECO:0000256" key="1">
    <source>
        <dbReference type="ARBA" id="ARBA00006637"/>
    </source>
</evidence>